<keyword evidence="1" id="KW-0812">Transmembrane</keyword>
<name>A0A2H1W747_SPOFR</name>
<dbReference type="EMBL" id="ODYU01006741">
    <property type="protein sequence ID" value="SOQ48867.1"/>
    <property type="molecule type" value="Genomic_DNA"/>
</dbReference>
<feature type="transmembrane region" description="Helical" evidence="1">
    <location>
        <begin position="6"/>
        <end position="25"/>
    </location>
</feature>
<evidence type="ECO:0000256" key="1">
    <source>
        <dbReference type="SAM" id="Phobius"/>
    </source>
</evidence>
<evidence type="ECO:0000313" key="2">
    <source>
        <dbReference type="EMBL" id="SOQ48867.1"/>
    </source>
</evidence>
<accession>A0A2H1W747</accession>
<keyword evidence="1" id="KW-1133">Transmembrane helix</keyword>
<proteinExistence type="predicted"/>
<protein>
    <submittedName>
        <fullName evidence="2">SFRICE_007604</fullName>
    </submittedName>
</protein>
<gene>
    <name evidence="2" type="ORF">SFRICE_007604</name>
</gene>
<dbReference type="AlphaFoldDB" id="A0A2H1W747"/>
<reference evidence="2" key="1">
    <citation type="submission" date="2016-07" db="EMBL/GenBank/DDBJ databases">
        <authorList>
            <person name="Bretaudeau A."/>
        </authorList>
    </citation>
    <scope>NUCLEOTIDE SEQUENCE</scope>
    <source>
        <strain evidence="2">Rice</strain>
        <tissue evidence="2">Whole body</tissue>
    </source>
</reference>
<sequence length="67" mass="8002">MEHQVLHYFLDVIIFISVYFLFRFINSHISLFMHAHRYADLMFFTENLEKRATDGLSLYGSNGLNQE</sequence>
<organism evidence="2">
    <name type="scientific">Spodoptera frugiperda</name>
    <name type="common">Fall armyworm</name>
    <dbReference type="NCBI Taxonomy" id="7108"/>
    <lineage>
        <taxon>Eukaryota</taxon>
        <taxon>Metazoa</taxon>
        <taxon>Ecdysozoa</taxon>
        <taxon>Arthropoda</taxon>
        <taxon>Hexapoda</taxon>
        <taxon>Insecta</taxon>
        <taxon>Pterygota</taxon>
        <taxon>Neoptera</taxon>
        <taxon>Endopterygota</taxon>
        <taxon>Lepidoptera</taxon>
        <taxon>Glossata</taxon>
        <taxon>Ditrysia</taxon>
        <taxon>Noctuoidea</taxon>
        <taxon>Noctuidae</taxon>
        <taxon>Amphipyrinae</taxon>
        <taxon>Spodoptera</taxon>
    </lineage>
</organism>
<keyword evidence="1" id="KW-0472">Membrane</keyword>